<dbReference type="RefSeq" id="WP_217669584.1">
    <property type="nucleotide sequence ID" value="NZ_JAHRID010000005.1"/>
</dbReference>
<sequence>MNNELTLIKTVLFNAQTIDEALCRFDELGISYRESETVDMFFIDDHNIQFWTSRSNKCPITVLIDNHLACYDDRVQFLAQQQEPGFTPEVPANVSLATVAEHPTLKARIFARIYPKLPVVRHIIREERRLKRSQAEGFQL</sequence>
<reference evidence="1 2" key="1">
    <citation type="submission" date="2021-06" db="EMBL/GenBank/DDBJ databases">
        <title>Rheinheimera indica sp. nov., isolated from deep-sea sediment.</title>
        <authorList>
            <person name="Wang Z."/>
            <person name="Zhang X.-Y."/>
        </authorList>
    </citation>
    <scope>NUCLEOTIDE SEQUENCE [LARGE SCALE GENOMIC DNA]</scope>
    <source>
        <strain evidence="1 2">SM2107</strain>
    </source>
</reference>
<accession>A0ABS6MM38</accession>
<dbReference type="Proteomes" id="UP000704611">
    <property type="component" value="Unassembled WGS sequence"/>
</dbReference>
<organism evidence="1 2">
    <name type="scientific">Arsukibacterium indicum</name>
    <dbReference type="NCBI Taxonomy" id="2848612"/>
    <lineage>
        <taxon>Bacteria</taxon>
        <taxon>Pseudomonadati</taxon>
        <taxon>Pseudomonadota</taxon>
        <taxon>Gammaproteobacteria</taxon>
        <taxon>Chromatiales</taxon>
        <taxon>Chromatiaceae</taxon>
        <taxon>Arsukibacterium</taxon>
    </lineage>
</organism>
<evidence type="ECO:0000313" key="1">
    <source>
        <dbReference type="EMBL" id="MBV2129877.1"/>
    </source>
</evidence>
<comment type="caution">
    <text evidence="1">The sequence shown here is derived from an EMBL/GenBank/DDBJ whole genome shotgun (WGS) entry which is preliminary data.</text>
</comment>
<gene>
    <name evidence="1" type="ORF">KQY15_12350</name>
</gene>
<name>A0ABS6MM38_9GAMM</name>
<dbReference type="EMBL" id="JAHRID010000005">
    <property type="protein sequence ID" value="MBV2129877.1"/>
    <property type="molecule type" value="Genomic_DNA"/>
</dbReference>
<proteinExistence type="predicted"/>
<evidence type="ECO:0000313" key="2">
    <source>
        <dbReference type="Proteomes" id="UP000704611"/>
    </source>
</evidence>
<keyword evidence="2" id="KW-1185">Reference proteome</keyword>
<protein>
    <submittedName>
        <fullName evidence="1">Uncharacterized protein</fullName>
    </submittedName>
</protein>